<comment type="similarity">
    <text evidence="3">Belongs to the dihydroxyacetone kinase (DAK) family.</text>
</comment>
<evidence type="ECO:0000256" key="6">
    <source>
        <dbReference type="ARBA" id="ARBA00022777"/>
    </source>
</evidence>
<sequence length="539" mass="56908">MASTSFFDDPDSLVNKSLKGLALADPGLIVDLPNKTVLRRSTLISDKQKKVAVVSGGGAGHEPGFTGYVGPGLLTAAVSGSIFASPSSEQIQRALLRIAPCTAGVLVLTMQYTGDVLNFGLATEFAQSRGIDARFLTVGDDVSVGRRQGDKVGRRGVAGTILVMKIASALAETRRWPFIHSRSPPSDGLVELGMGIHNESGTARVARSSPDLVKCMLNQLLDPRDQDCHFLDITEGSEVVVLVNNLGGLSQLEIFAIAEEFCSQLESAWNLRVVRVLSGSFLTSLNGPGWSATLLKLVSTGLGPEASMLSLLEAPAQSVGWPSVNIKSRIQPCEALDDPVTDAVALHDTVKASNLRVDLQSASRVLRAGLDRVVSQEPEITRFDMVVGDGDCGVSLKRGAQAVLATLSGPEIPDDVVLLVDRIATAITTSMDGTSGAIFAIFVNALVNGLSQLDVPEGGAVSVQHWAAALAFALKRLQRYTSARVGDRTLLDSLVPFVETLGHTLNMRTAAAAASQAAEATKHMKPSFGRSVYLGNSEQ</sequence>
<evidence type="ECO:0000313" key="13">
    <source>
        <dbReference type="EMBL" id="PPJ58223.1"/>
    </source>
</evidence>
<dbReference type="PANTHER" id="PTHR28629:SF14">
    <property type="entry name" value="DIHYDROXYACETONE KINASE 1"/>
    <property type="match status" value="1"/>
</dbReference>
<keyword evidence="8" id="KW-0067">ATP-binding</keyword>
<feature type="domain" description="DhaK" evidence="12">
    <location>
        <begin position="9"/>
        <end position="321"/>
    </location>
</feature>
<dbReference type="InterPro" id="IPR050861">
    <property type="entry name" value="Dihydroxyacetone_Kinase"/>
</dbReference>
<dbReference type="Pfam" id="PF02734">
    <property type="entry name" value="Dak2"/>
    <property type="match status" value="1"/>
</dbReference>
<comment type="caution">
    <text evidence="13">The sequence shown here is derived from an EMBL/GenBank/DDBJ whole genome shotgun (WGS) entry which is preliminary data.</text>
</comment>
<dbReference type="STRING" id="357750.A0A2S6CEU0"/>
<evidence type="ECO:0000259" key="11">
    <source>
        <dbReference type="PROSITE" id="PS51480"/>
    </source>
</evidence>
<evidence type="ECO:0000256" key="2">
    <source>
        <dbReference type="ARBA" id="ARBA00004778"/>
    </source>
</evidence>
<dbReference type="InterPro" id="IPR004006">
    <property type="entry name" value="DhaK_dom"/>
</dbReference>
<comment type="function">
    <text evidence="1">Catalyzes both the phosphorylation of dihydroxyacetone and of glyceraldehyde.</text>
</comment>
<protein>
    <recommendedName>
        <fullName evidence="15">Dihydroxyacetone kinase</fullName>
    </recommendedName>
</protein>
<dbReference type="EMBL" id="PNEN01000471">
    <property type="protein sequence ID" value="PPJ58223.1"/>
    <property type="molecule type" value="Genomic_DNA"/>
</dbReference>
<dbReference type="FunFam" id="3.40.50.10440:FF:000001">
    <property type="entry name" value="Dihydroxyacetone kinase, DhaK subunit"/>
    <property type="match status" value="1"/>
</dbReference>
<evidence type="ECO:0000256" key="10">
    <source>
        <dbReference type="ARBA" id="ARBA00048898"/>
    </source>
</evidence>
<dbReference type="SUPFAM" id="SSF101473">
    <property type="entry name" value="DhaL-like"/>
    <property type="match status" value="1"/>
</dbReference>
<dbReference type="SMART" id="SM01120">
    <property type="entry name" value="Dak2"/>
    <property type="match status" value="1"/>
</dbReference>
<comment type="catalytic activity">
    <reaction evidence="10">
        <text>dihydroxyacetone + ATP = dihydroxyacetone phosphate + ADP + H(+)</text>
        <dbReference type="Rhea" id="RHEA:15773"/>
        <dbReference type="ChEBI" id="CHEBI:15378"/>
        <dbReference type="ChEBI" id="CHEBI:16016"/>
        <dbReference type="ChEBI" id="CHEBI:30616"/>
        <dbReference type="ChEBI" id="CHEBI:57642"/>
        <dbReference type="ChEBI" id="CHEBI:456216"/>
        <dbReference type="EC" id="2.7.1.29"/>
    </reaction>
</comment>
<dbReference type="InterPro" id="IPR036117">
    <property type="entry name" value="DhaL_dom_sf"/>
</dbReference>
<dbReference type="AlphaFoldDB" id="A0A2S6CEU0"/>
<comment type="pathway">
    <text evidence="2">Polyol metabolism; glycerol fermentation; glycerone phosphate from glycerol (oxidative route): step 2/2.</text>
</comment>
<dbReference type="UniPathway" id="UPA00617">
    <property type="reaction ID" value="UER00669"/>
</dbReference>
<proteinExistence type="inferred from homology"/>
<dbReference type="PROSITE" id="PS51480">
    <property type="entry name" value="DHAL"/>
    <property type="match status" value="1"/>
</dbReference>
<accession>A0A2S6CEU0</accession>
<dbReference type="GO" id="GO:0004371">
    <property type="term" value="F:glycerone kinase activity"/>
    <property type="evidence" value="ECO:0007669"/>
    <property type="project" value="UniProtKB-EC"/>
</dbReference>
<keyword evidence="7" id="KW-0319">Glycerol metabolism</keyword>
<dbReference type="Gene3D" id="1.25.40.340">
    <property type="match status" value="1"/>
</dbReference>
<dbReference type="GO" id="GO:0019588">
    <property type="term" value="P:anaerobic glycerol catabolic process"/>
    <property type="evidence" value="ECO:0007669"/>
    <property type="project" value="UniProtKB-UniPathway"/>
</dbReference>
<evidence type="ECO:0000256" key="7">
    <source>
        <dbReference type="ARBA" id="ARBA00022798"/>
    </source>
</evidence>
<evidence type="ECO:0000256" key="1">
    <source>
        <dbReference type="ARBA" id="ARBA00003264"/>
    </source>
</evidence>
<dbReference type="Gene3D" id="3.40.50.10440">
    <property type="entry name" value="Dihydroxyacetone kinase, domain 1"/>
    <property type="match status" value="1"/>
</dbReference>
<keyword evidence="4" id="KW-0808">Transferase</keyword>
<dbReference type="Gene3D" id="3.30.1180.20">
    <property type="entry name" value="Dihydroxyacetone kinase, domain 2"/>
    <property type="match status" value="1"/>
</dbReference>
<dbReference type="InterPro" id="IPR004007">
    <property type="entry name" value="DhaL_dom"/>
</dbReference>
<dbReference type="PROSITE" id="PS51481">
    <property type="entry name" value="DHAK"/>
    <property type="match status" value="1"/>
</dbReference>
<keyword evidence="6" id="KW-0418">Kinase</keyword>
<evidence type="ECO:0000256" key="9">
    <source>
        <dbReference type="ARBA" id="ARBA00047974"/>
    </source>
</evidence>
<reference evidence="14" key="1">
    <citation type="journal article" date="2017" name="bioRxiv">
        <title>Conservation of a gene cluster reveals novel cercosporin biosynthetic mechanisms and extends production to the genus Colletotrichum.</title>
        <authorList>
            <person name="de Jonge R."/>
            <person name="Ebert M.K."/>
            <person name="Huitt-Roehl C.R."/>
            <person name="Pal P."/>
            <person name="Suttle J.C."/>
            <person name="Spanner R.E."/>
            <person name="Neubauer J.D."/>
            <person name="Jurick W.M.II."/>
            <person name="Stott K.A."/>
            <person name="Secor G.A."/>
            <person name="Thomma B.P.H.J."/>
            <person name="Van de Peer Y."/>
            <person name="Townsend C.A."/>
            <person name="Bolton M.D."/>
        </authorList>
    </citation>
    <scope>NUCLEOTIDE SEQUENCE [LARGE SCALE GENOMIC DNA]</scope>
    <source>
        <strain evidence="14">CBS538.71</strain>
    </source>
</reference>
<dbReference type="GO" id="GO:0050354">
    <property type="term" value="F:triokinase activity"/>
    <property type="evidence" value="ECO:0007669"/>
    <property type="project" value="UniProtKB-EC"/>
</dbReference>
<name>A0A2S6CEU0_9PEZI</name>
<organism evidence="13 14">
    <name type="scientific">Cercospora berteroae</name>
    <dbReference type="NCBI Taxonomy" id="357750"/>
    <lineage>
        <taxon>Eukaryota</taxon>
        <taxon>Fungi</taxon>
        <taxon>Dikarya</taxon>
        <taxon>Ascomycota</taxon>
        <taxon>Pezizomycotina</taxon>
        <taxon>Dothideomycetes</taxon>
        <taxon>Dothideomycetidae</taxon>
        <taxon>Mycosphaerellales</taxon>
        <taxon>Mycosphaerellaceae</taxon>
        <taxon>Cercospora</taxon>
    </lineage>
</organism>
<evidence type="ECO:0000256" key="8">
    <source>
        <dbReference type="ARBA" id="ARBA00022840"/>
    </source>
</evidence>
<dbReference type="GO" id="GO:0005524">
    <property type="term" value="F:ATP binding"/>
    <property type="evidence" value="ECO:0007669"/>
    <property type="project" value="UniProtKB-KW"/>
</dbReference>
<comment type="catalytic activity">
    <reaction evidence="9">
        <text>D-glyceraldehyde + ATP = D-glyceraldehyde 3-phosphate + ADP + H(+)</text>
        <dbReference type="Rhea" id="RHEA:13941"/>
        <dbReference type="ChEBI" id="CHEBI:15378"/>
        <dbReference type="ChEBI" id="CHEBI:17378"/>
        <dbReference type="ChEBI" id="CHEBI:30616"/>
        <dbReference type="ChEBI" id="CHEBI:59776"/>
        <dbReference type="ChEBI" id="CHEBI:456216"/>
        <dbReference type="EC" id="2.7.1.28"/>
    </reaction>
</comment>
<evidence type="ECO:0000256" key="4">
    <source>
        <dbReference type="ARBA" id="ARBA00022679"/>
    </source>
</evidence>
<evidence type="ECO:0008006" key="15">
    <source>
        <dbReference type="Google" id="ProtNLM"/>
    </source>
</evidence>
<gene>
    <name evidence="13" type="ORF">CBER1_10214</name>
</gene>
<dbReference type="Proteomes" id="UP000237631">
    <property type="component" value="Unassembled WGS sequence"/>
</dbReference>
<keyword evidence="14" id="KW-1185">Reference proteome</keyword>
<dbReference type="PANTHER" id="PTHR28629">
    <property type="entry name" value="TRIOKINASE/FMN CYCLASE"/>
    <property type="match status" value="1"/>
</dbReference>
<dbReference type="SUPFAM" id="SSF82549">
    <property type="entry name" value="DAK1/DegV-like"/>
    <property type="match status" value="1"/>
</dbReference>
<dbReference type="GO" id="GO:0005829">
    <property type="term" value="C:cytosol"/>
    <property type="evidence" value="ECO:0007669"/>
    <property type="project" value="TreeGrafter"/>
</dbReference>
<dbReference type="Pfam" id="PF02733">
    <property type="entry name" value="Dak1"/>
    <property type="match status" value="2"/>
</dbReference>
<dbReference type="FunFam" id="3.30.1180.20:FF:000001">
    <property type="entry name" value="Dihydroxyacetone kinase 1"/>
    <property type="match status" value="1"/>
</dbReference>
<evidence type="ECO:0000259" key="12">
    <source>
        <dbReference type="PROSITE" id="PS51481"/>
    </source>
</evidence>
<keyword evidence="5" id="KW-0547">Nucleotide-binding</keyword>
<dbReference type="OrthoDB" id="1724672at2759"/>
<evidence type="ECO:0000313" key="14">
    <source>
        <dbReference type="Proteomes" id="UP000237631"/>
    </source>
</evidence>
<evidence type="ECO:0000256" key="3">
    <source>
        <dbReference type="ARBA" id="ARBA00008757"/>
    </source>
</evidence>
<evidence type="ECO:0000256" key="5">
    <source>
        <dbReference type="ARBA" id="ARBA00022741"/>
    </source>
</evidence>
<feature type="domain" description="DhaL" evidence="11">
    <location>
        <begin position="360"/>
        <end position="539"/>
    </location>
</feature>